<dbReference type="AlphaFoldDB" id="A0A0E9P6W3"/>
<name>A0A0E9P6W3_ANGAN</name>
<dbReference type="EMBL" id="GBXM01108545">
    <property type="protein sequence ID" value="JAH00032.1"/>
    <property type="molecule type" value="Transcribed_RNA"/>
</dbReference>
<sequence>MNICDEVIRRNILNPRDSSVFL</sequence>
<reference evidence="1" key="2">
    <citation type="journal article" date="2015" name="Fish Shellfish Immunol.">
        <title>Early steps in the European eel (Anguilla anguilla)-Vibrio vulnificus interaction in the gills: Role of the RtxA13 toxin.</title>
        <authorList>
            <person name="Callol A."/>
            <person name="Pajuelo D."/>
            <person name="Ebbesson L."/>
            <person name="Teles M."/>
            <person name="MacKenzie S."/>
            <person name="Amaro C."/>
        </authorList>
    </citation>
    <scope>NUCLEOTIDE SEQUENCE</scope>
</reference>
<protein>
    <submittedName>
        <fullName evidence="1">Uncharacterized protein</fullName>
    </submittedName>
</protein>
<proteinExistence type="predicted"/>
<accession>A0A0E9P6W3</accession>
<organism evidence="1">
    <name type="scientific">Anguilla anguilla</name>
    <name type="common">European freshwater eel</name>
    <name type="synonym">Muraena anguilla</name>
    <dbReference type="NCBI Taxonomy" id="7936"/>
    <lineage>
        <taxon>Eukaryota</taxon>
        <taxon>Metazoa</taxon>
        <taxon>Chordata</taxon>
        <taxon>Craniata</taxon>
        <taxon>Vertebrata</taxon>
        <taxon>Euteleostomi</taxon>
        <taxon>Actinopterygii</taxon>
        <taxon>Neopterygii</taxon>
        <taxon>Teleostei</taxon>
        <taxon>Anguilliformes</taxon>
        <taxon>Anguillidae</taxon>
        <taxon>Anguilla</taxon>
    </lineage>
</organism>
<reference evidence="1" key="1">
    <citation type="submission" date="2014-11" db="EMBL/GenBank/DDBJ databases">
        <authorList>
            <person name="Amaro Gonzalez C."/>
        </authorList>
    </citation>
    <scope>NUCLEOTIDE SEQUENCE</scope>
</reference>
<evidence type="ECO:0000313" key="1">
    <source>
        <dbReference type="EMBL" id="JAH00032.1"/>
    </source>
</evidence>